<name>A0AAV5GPV8_9BASI</name>
<dbReference type="InterPro" id="IPR023393">
    <property type="entry name" value="START-like_dom_sf"/>
</dbReference>
<dbReference type="PROSITE" id="PS50848">
    <property type="entry name" value="START"/>
    <property type="match status" value="1"/>
</dbReference>
<feature type="compositionally biased region" description="Polar residues" evidence="1">
    <location>
        <begin position="216"/>
        <end position="225"/>
    </location>
</feature>
<keyword evidence="5" id="KW-1185">Reference proteome</keyword>
<feature type="domain" description="START" evidence="3">
    <location>
        <begin position="445"/>
        <end position="579"/>
    </location>
</feature>
<evidence type="ECO:0000256" key="2">
    <source>
        <dbReference type="SAM" id="Phobius"/>
    </source>
</evidence>
<feature type="compositionally biased region" description="Polar residues" evidence="1">
    <location>
        <begin position="183"/>
        <end position="194"/>
    </location>
</feature>
<dbReference type="Pfam" id="PF00314">
    <property type="entry name" value="Thaumatin"/>
    <property type="match status" value="1"/>
</dbReference>
<keyword evidence="2" id="KW-0812">Transmembrane</keyword>
<dbReference type="SUPFAM" id="SSF49870">
    <property type="entry name" value="Osmotin, thaumatin-like protein"/>
    <property type="match status" value="1"/>
</dbReference>
<protein>
    <recommendedName>
        <fullName evidence="3">START domain-containing protein</fullName>
    </recommendedName>
</protein>
<comment type="caution">
    <text evidence="4">The sequence shown here is derived from an EMBL/GenBank/DDBJ whole genome shotgun (WGS) entry which is preliminary data.</text>
</comment>
<dbReference type="Proteomes" id="UP001342314">
    <property type="component" value="Unassembled WGS sequence"/>
</dbReference>
<dbReference type="PANTHER" id="PTHR31013">
    <property type="entry name" value="THAUMATIN FAMILY PROTEIN-RELATED"/>
    <property type="match status" value="1"/>
</dbReference>
<dbReference type="InterPro" id="IPR001938">
    <property type="entry name" value="Thaumatin"/>
</dbReference>
<evidence type="ECO:0000313" key="5">
    <source>
        <dbReference type="Proteomes" id="UP001342314"/>
    </source>
</evidence>
<dbReference type="Gene3D" id="2.60.110.10">
    <property type="entry name" value="Thaumatin"/>
    <property type="match status" value="1"/>
</dbReference>
<sequence>MDAFHRATSWPAFNGLAACDDGDLAGAATAVEIRLQYVENGQYDVYDLSNGGGWGVPTGIKPAAKSCEEINCTPALKKCPEELQVLDSYGAVLGCKSACYAQIGDSDVQCCAGKYADPRVCTPDLITHYQYFKDSCPNAYAAFQDSRAGDPTVNFMCPSAGDSGFFVTFCPEGDGDSAGTGEGQSQPTGLAETTGQDDEAGPTVTNDLGDALATGEPSSSNSASKSLGDALPTNLTVASSSATSSGAGAGSAASTSKSATSSGLSALLPSSSSDADGSIMEETTEDGETTSLIPGVSNLVLGIIVAVVAVILIGGAISAIVISHRKNKATDRQRQQQQQAAAAGTTRGPADSDDSDIEKGRSSGAGGSSGASKNPAQGYNALAHGRRRSRHALLSSSGSELSDESEEEPYGSHAHEIEAARALFDQELASPDAEWEDAGERDGVQLWTKADPNDPYAVPTVKGEAIVKDATSEAFLGGVIQLPGMRKLWDPRFEGGHMLARYDRATFAFYTVMKGMGWLVHPRDIVGVQKNYHPEDGDPKGERFVVQTSVDEPKWAPEQKGKTRATLALSGWRLTYVVKIALNGSIPPPMVTMVATETPLCTGRARDVYAKYGHAPFVRIPRGSPEPSTIFQTELFSDPPSSLTDVVSSHSREYRCVFTTGSSSNVGEVFEIVYDRRRMYAQGVSVRCEHVGAEEAVELEDDGEGTVRVTTTRSGIDVTVVIAPK</sequence>
<feature type="region of interest" description="Disordered" evidence="1">
    <location>
        <begin position="176"/>
        <end position="292"/>
    </location>
</feature>
<keyword evidence="2" id="KW-1133">Transmembrane helix</keyword>
<dbReference type="CDD" id="cd00177">
    <property type="entry name" value="START"/>
    <property type="match status" value="1"/>
</dbReference>
<feature type="compositionally biased region" description="Low complexity" evidence="1">
    <location>
        <begin position="335"/>
        <end position="349"/>
    </location>
</feature>
<evidence type="ECO:0000313" key="4">
    <source>
        <dbReference type="EMBL" id="GJN91571.1"/>
    </source>
</evidence>
<accession>A0AAV5GPV8</accession>
<keyword evidence="2" id="KW-0472">Membrane</keyword>
<dbReference type="PROSITE" id="PS51257">
    <property type="entry name" value="PROKAR_LIPOPROTEIN"/>
    <property type="match status" value="1"/>
</dbReference>
<feature type="transmembrane region" description="Helical" evidence="2">
    <location>
        <begin position="299"/>
        <end position="322"/>
    </location>
</feature>
<reference evidence="4 5" key="1">
    <citation type="submission" date="2021-12" db="EMBL/GenBank/DDBJ databases">
        <title>High titer production of polyol ester of fatty acids by Rhodotorula paludigena BS15 towards product separation-free biomass refinery.</title>
        <authorList>
            <person name="Mano J."/>
            <person name="Ono H."/>
            <person name="Tanaka T."/>
            <person name="Naito K."/>
            <person name="Sushida H."/>
            <person name="Ike M."/>
            <person name="Tokuyasu K."/>
            <person name="Kitaoka M."/>
        </authorList>
    </citation>
    <scope>NUCLEOTIDE SEQUENCE [LARGE SCALE GENOMIC DNA]</scope>
    <source>
        <strain evidence="4 5">BS15</strain>
    </source>
</reference>
<dbReference type="InterPro" id="IPR037176">
    <property type="entry name" value="Osmotin/thaumatin-like_sf"/>
</dbReference>
<proteinExistence type="predicted"/>
<dbReference type="GO" id="GO:0008289">
    <property type="term" value="F:lipid binding"/>
    <property type="evidence" value="ECO:0007669"/>
    <property type="project" value="InterPro"/>
</dbReference>
<feature type="compositionally biased region" description="Low complexity" evidence="1">
    <location>
        <begin position="238"/>
        <end position="278"/>
    </location>
</feature>
<dbReference type="SUPFAM" id="SSF55961">
    <property type="entry name" value="Bet v1-like"/>
    <property type="match status" value="1"/>
</dbReference>
<dbReference type="AlphaFoldDB" id="A0AAV5GPV8"/>
<evidence type="ECO:0000259" key="3">
    <source>
        <dbReference type="PROSITE" id="PS50848"/>
    </source>
</evidence>
<dbReference type="SMART" id="SM00205">
    <property type="entry name" value="THN"/>
    <property type="match status" value="1"/>
</dbReference>
<dbReference type="EMBL" id="BQKY01000009">
    <property type="protein sequence ID" value="GJN91571.1"/>
    <property type="molecule type" value="Genomic_DNA"/>
</dbReference>
<dbReference type="PROSITE" id="PS51367">
    <property type="entry name" value="THAUMATIN_2"/>
    <property type="match status" value="1"/>
</dbReference>
<gene>
    <name evidence="4" type="ORF">Rhopal_004594-T1</name>
</gene>
<feature type="region of interest" description="Disordered" evidence="1">
    <location>
        <begin position="330"/>
        <end position="412"/>
    </location>
</feature>
<organism evidence="4 5">
    <name type="scientific">Rhodotorula paludigena</name>
    <dbReference type="NCBI Taxonomy" id="86838"/>
    <lineage>
        <taxon>Eukaryota</taxon>
        <taxon>Fungi</taxon>
        <taxon>Dikarya</taxon>
        <taxon>Basidiomycota</taxon>
        <taxon>Pucciniomycotina</taxon>
        <taxon>Microbotryomycetes</taxon>
        <taxon>Sporidiobolales</taxon>
        <taxon>Sporidiobolaceae</taxon>
        <taxon>Rhodotorula</taxon>
    </lineage>
</organism>
<dbReference type="Pfam" id="PF01852">
    <property type="entry name" value="START"/>
    <property type="match status" value="1"/>
</dbReference>
<dbReference type="InterPro" id="IPR002913">
    <property type="entry name" value="START_lipid-bd_dom"/>
</dbReference>
<dbReference type="Gene3D" id="3.30.530.20">
    <property type="match status" value="1"/>
</dbReference>
<dbReference type="PANTHER" id="PTHR31013:SF2">
    <property type="entry name" value="THAUMATIN-LIKE PROTEIN"/>
    <property type="match status" value="1"/>
</dbReference>
<evidence type="ECO:0000256" key="1">
    <source>
        <dbReference type="SAM" id="MobiDB-lite"/>
    </source>
</evidence>